<dbReference type="AlphaFoldDB" id="A0AAU8E9K1"/>
<gene>
    <name evidence="1" type="ORF">ABVN21_10080</name>
</gene>
<accession>A0AAU8E9K1</accession>
<name>A0AAU8E9K1_9PSED</name>
<dbReference type="RefSeq" id="WP_339553810.1">
    <property type="nucleotide sequence ID" value="NZ_CP159258.1"/>
</dbReference>
<protein>
    <recommendedName>
        <fullName evidence="2">Ig-like domain-containing protein</fullName>
    </recommendedName>
</protein>
<organism evidence="1">
    <name type="scientific">Pseudomonas sp. MYb327</name>
    <dbReference type="NCBI Taxonomy" id="2745230"/>
    <lineage>
        <taxon>Bacteria</taxon>
        <taxon>Pseudomonadati</taxon>
        <taxon>Pseudomonadota</taxon>
        <taxon>Gammaproteobacteria</taxon>
        <taxon>Pseudomonadales</taxon>
        <taxon>Pseudomonadaceae</taxon>
        <taxon>Pseudomonas</taxon>
    </lineage>
</organism>
<dbReference type="EMBL" id="CP159258">
    <property type="protein sequence ID" value="XCG76392.1"/>
    <property type="molecule type" value="Genomic_DNA"/>
</dbReference>
<proteinExistence type="predicted"/>
<evidence type="ECO:0000313" key="1">
    <source>
        <dbReference type="EMBL" id="XCG76392.1"/>
    </source>
</evidence>
<evidence type="ECO:0008006" key="2">
    <source>
        <dbReference type="Google" id="ProtNLM"/>
    </source>
</evidence>
<reference evidence="1" key="1">
    <citation type="submission" date="2024-06" db="EMBL/GenBank/DDBJ databases">
        <title>The Caenorhabditis elegans bacterial microbiome influences microsporidia infection through nutrient limitation and inhibiting parasite invasion.</title>
        <authorList>
            <person name="Tamim El Jarkass H."/>
            <person name="Castelblanco S."/>
            <person name="Kaur M."/>
            <person name="Wan Y.C."/>
            <person name="Ellis A.E."/>
            <person name="Sheldon R.D."/>
            <person name="Lien E.C."/>
            <person name="Burton N.O."/>
            <person name="Wright G.D."/>
            <person name="Reinke A.W."/>
        </authorList>
    </citation>
    <scope>NUCLEOTIDE SEQUENCE</scope>
    <source>
        <strain evidence="1">MYb327</strain>
    </source>
</reference>
<sequence length="814" mass="88891">MDFDSVINQPVFIADRSIALSFLTVGATRHFSHSENTNVFNSAQMDRENVAMAGNRSAEVKAAGPLYMCHGAKHSFTLKAVDDSPWINQQFTSVKSPDQPFPVTILPAVNTPQTLEDQAGVTWTFDCPRKPAEAPIQTFELFFWLRSEFTAPYYKFAASVSLGHHRLEFVDPSGDEQFQVIELAEITTLAAREISYYTREAMPFEVQWKLNNENIGPAKPGVDGRVSLDFKKNTAGTYPVRVVAPSLYYESGITEHVYNVKCLAVTPWGNDVVLQVNNKTEPDVLERGVVCTRGIKLPLKLLNENLLLQGSTVSLISADAKALGLTFKPDLNDECSMEGAELAWELDSAVNAKSGLFKLQVHCSKLKRDWEIIGHLLSADLKDEVAKVEVGGFEISDFGAVFFRNEKRELTVTFNESMRGLSVSLEEAGNPGMTYKPELNAPQKVPDSLQLKWEVTGGNVSSVFSLKVVCADVATTLTIPSRVLSKITTDEIQSITINEQPVDLARPELIFFRAGVYEVELIPKPGSSLIGLDVALKKGSGAELGMTYKPELGEAKPLPSGGFKWTVTGGRTQSGLFELLIDFPQVEQSLPLACRLLSTNLADEATVMLDGVEMPLTGVDIPSGGTMTLTLGYKIPSLLPGLGLNLDAVPDAGLSPGDLISKPPFREPISNHEWEITGAEGKRGAFKLKVFTEAETAVLVTPTIRLIRSIDFRFESFGGNPLLLPPEKNLTDTSTAFSYRVALATLDGQALIGVPVTFYVPGTSEDVYETTTDRRGLAFNLSLYENVGVHTISAVAKLEDVDRKLEILVDVVSA</sequence>